<dbReference type="InterPro" id="IPR004046">
    <property type="entry name" value="GST_C"/>
</dbReference>
<accession>A0A7R9QLY5</accession>
<evidence type="ECO:0000313" key="2">
    <source>
        <dbReference type="EMBL" id="CAD7650261.1"/>
    </source>
</evidence>
<proteinExistence type="predicted"/>
<dbReference type="InterPro" id="IPR010987">
    <property type="entry name" value="Glutathione-S-Trfase_C-like"/>
</dbReference>
<dbReference type="AlphaFoldDB" id="A0A7R9QLY5"/>
<name>A0A7R9QLY5_9ACAR</name>
<sequence length="110" mass="12623">MVEQQLQDIKTAFLATLINDGGDDAKWKAYCTGSLKTELTLLVKYSAMDKQWLCGQLSYVDFMAYEMLDGMRAHYTNVDRCRTFTQYCERFEALPAIKAYRSSSEFTSGQ</sequence>
<evidence type="ECO:0000259" key="1">
    <source>
        <dbReference type="PROSITE" id="PS50405"/>
    </source>
</evidence>
<dbReference type="EMBL" id="CAJPVJ010004040">
    <property type="protein sequence ID" value="CAG2168223.1"/>
    <property type="molecule type" value="Genomic_DNA"/>
</dbReference>
<gene>
    <name evidence="2" type="ORF">ONB1V03_LOCUS7714</name>
</gene>
<dbReference type="EMBL" id="OC918865">
    <property type="protein sequence ID" value="CAD7650261.1"/>
    <property type="molecule type" value="Genomic_DNA"/>
</dbReference>
<dbReference type="Pfam" id="PF14497">
    <property type="entry name" value="GST_C_3"/>
    <property type="match status" value="1"/>
</dbReference>
<dbReference type="PROSITE" id="PS50405">
    <property type="entry name" value="GST_CTER"/>
    <property type="match status" value="1"/>
</dbReference>
<dbReference type="Gene3D" id="1.20.1050.10">
    <property type="match status" value="1"/>
</dbReference>
<dbReference type="SUPFAM" id="SSF47616">
    <property type="entry name" value="GST C-terminal domain-like"/>
    <property type="match status" value="1"/>
</dbReference>
<reference evidence="2" key="1">
    <citation type="submission" date="2020-11" db="EMBL/GenBank/DDBJ databases">
        <authorList>
            <person name="Tran Van P."/>
        </authorList>
    </citation>
    <scope>NUCLEOTIDE SEQUENCE</scope>
</reference>
<keyword evidence="3" id="KW-1185">Reference proteome</keyword>
<dbReference type="InterPro" id="IPR036282">
    <property type="entry name" value="Glutathione-S-Trfase_C_sf"/>
</dbReference>
<dbReference type="Gene3D" id="3.40.30.10">
    <property type="entry name" value="Glutaredoxin"/>
    <property type="match status" value="1"/>
</dbReference>
<protein>
    <recommendedName>
        <fullName evidence="1">GST C-terminal domain-containing protein</fullName>
    </recommendedName>
</protein>
<organism evidence="2">
    <name type="scientific">Oppiella nova</name>
    <dbReference type="NCBI Taxonomy" id="334625"/>
    <lineage>
        <taxon>Eukaryota</taxon>
        <taxon>Metazoa</taxon>
        <taxon>Ecdysozoa</taxon>
        <taxon>Arthropoda</taxon>
        <taxon>Chelicerata</taxon>
        <taxon>Arachnida</taxon>
        <taxon>Acari</taxon>
        <taxon>Acariformes</taxon>
        <taxon>Sarcoptiformes</taxon>
        <taxon>Oribatida</taxon>
        <taxon>Brachypylina</taxon>
        <taxon>Oppioidea</taxon>
        <taxon>Oppiidae</taxon>
        <taxon>Oppiella</taxon>
    </lineage>
</organism>
<feature type="domain" description="GST C-terminal" evidence="1">
    <location>
        <begin position="1"/>
        <end position="110"/>
    </location>
</feature>
<dbReference type="Proteomes" id="UP000728032">
    <property type="component" value="Unassembled WGS sequence"/>
</dbReference>
<dbReference type="OrthoDB" id="414243at2759"/>
<evidence type="ECO:0000313" key="3">
    <source>
        <dbReference type="Proteomes" id="UP000728032"/>
    </source>
</evidence>